<dbReference type="EMBL" id="AP006850">
    <property type="protein sequence ID" value="BAD38558.1"/>
    <property type="molecule type" value="Genomic_DNA"/>
</dbReference>
<dbReference type="SUPFAM" id="SSF54001">
    <property type="entry name" value="Cysteine proteinases"/>
    <property type="match status" value="1"/>
</dbReference>
<dbReference type="PANTHER" id="PTHR12931:SF37">
    <property type="entry name" value="OS02G0517600 PROTEIN"/>
    <property type="match status" value="1"/>
</dbReference>
<dbReference type="InterPro" id="IPR038765">
    <property type="entry name" value="Papain-like_cys_pep_sf"/>
</dbReference>
<sequence length="562" mass="62354">MASTSGPAKDQEGPVHGPQESTSSAAAAAAADASIPAPPEGAGDVSPPSPPPPPPPSSVQSRAHERAREQPGDGGRGADRSSSAAAAVDRKGKKKIGEDSSSPAPPDDREQAPRKEGRKKSDSPMKFLRSSILAIHGYAKKKPLSDPLSVTYASFLGINIHEREMARGYCVPMYISFFNVSHGAICMFQISFTSSVSQYRKGKQPNYPNQTSKEIISKSPPHVGHKKVPIDKAFIHYFGNIHNALQHGYVPLHLAHLDTRYSELRPVRRDGEGFYRSFMFSYLEQVADRVDTREEDRLLDAVRKLATRAEHLQWASEFSRRCEEMHHCFTIVARHRSQHLVDISYNYKFLKAFETLIEKIKKLKCMSEQPTSAIRGELLLELFSSYDTTDDSERNTLSLRSFSLILIHDSDMHSCCISFCFPQWCSTQVIPPRVHADHVTMSALSRALGVAVRVEDTLDGRKKDLMAAELQSITRASNPRLSDNNKEEEEGASILLLLQFRLQVEGLAREMQIVPRVQVKGQRVRAGSTAADVVVPRRSSLELMELVVVIAAAAARFDVKNM</sequence>
<accession>Q67IY3</accession>
<organism evidence="2 3">
    <name type="scientific">Oryza sativa subsp. japonica</name>
    <name type="common">Rice</name>
    <dbReference type="NCBI Taxonomy" id="39947"/>
    <lineage>
        <taxon>Eukaryota</taxon>
        <taxon>Viridiplantae</taxon>
        <taxon>Streptophyta</taxon>
        <taxon>Embryophyta</taxon>
        <taxon>Tracheophyta</taxon>
        <taxon>Spermatophyta</taxon>
        <taxon>Magnoliopsida</taxon>
        <taxon>Liliopsida</taxon>
        <taxon>Poales</taxon>
        <taxon>Poaceae</taxon>
        <taxon>BOP clade</taxon>
        <taxon>Oryzoideae</taxon>
        <taxon>Oryzeae</taxon>
        <taxon>Oryzinae</taxon>
        <taxon>Oryza</taxon>
        <taxon>Oryza sativa</taxon>
    </lineage>
</organism>
<dbReference type="Gene3D" id="1.20.1300.20">
    <property type="entry name" value="Peptidase C65 Otubain, subdomain 2"/>
    <property type="match status" value="1"/>
</dbReference>
<gene>
    <name evidence="2" type="primary">OSJNOa257A21.1</name>
</gene>
<feature type="compositionally biased region" description="Low complexity" evidence="1">
    <location>
        <begin position="23"/>
        <end position="35"/>
    </location>
</feature>
<dbReference type="Pfam" id="PF10275">
    <property type="entry name" value="Peptidase_C65"/>
    <property type="match status" value="1"/>
</dbReference>
<feature type="compositionally biased region" description="Basic and acidic residues" evidence="1">
    <location>
        <begin position="106"/>
        <end position="123"/>
    </location>
</feature>
<evidence type="ECO:0000313" key="3">
    <source>
        <dbReference type="Proteomes" id="UP000000763"/>
    </source>
</evidence>
<feature type="compositionally biased region" description="Basic and acidic residues" evidence="1">
    <location>
        <begin position="62"/>
        <end position="79"/>
    </location>
</feature>
<dbReference type="CDD" id="cd22749">
    <property type="entry name" value="Otubain_C65"/>
    <property type="match status" value="1"/>
</dbReference>
<reference evidence="3" key="1">
    <citation type="journal article" date="2005" name="Nature">
        <title>The map-based sequence of the rice genome.</title>
        <authorList>
            <consortium name="International rice genome sequencing project (IRGSP)"/>
            <person name="Matsumoto T."/>
            <person name="Wu J."/>
            <person name="Kanamori H."/>
            <person name="Katayose Y."/>
            <person name="Fujisawa M."/>
            <person name="Namiki N."/>
            <person name="Mizuno H."/>
            <person name="Yamamoto K."/>
            <person name="Antonio B.A."/>
            <person name="Baba T."/>
            <person name="Sakata K."/>
            <person name="Nagamura Y."/>
            <person name="Aoki H."/>
            <person name="Arikawa K."/>
            <person name="Arita K."/>
            <person name="Bito T."/>
            <person name="Chiden Y."/>
            <person name="Fujitsuka N."/>
            <person name="Fukunaka R."/>
            <person name="Hamada M."/>
            <person name="Harada C."/>
            <person name="Hayashi A."/>
            <person name="Hijishita S."/>
            <person name="Honda M."/>
            <person name="Hosokawa S."/>
            <person name="Ichikawa Y."/>
            <person name="Idonuma A."/>
            <person name="Iijima M."/>
            <person name="Ikeda M."/>
            <person name="Ikeno M."/>
            <person name="Ito K."/>
            <person name="Ito S."/>
            <person name="Ito T."/>
            <person name="Ito Y."/>
            <person name="Ito Y."/>
            <person name="Iwabuchi A."/>
            <person name="Kamiya K."/>
            <person name="Karasawa W."/>
            <person name="Kurita K."/>
            <person name="Katagiri S."/>
            <person name="Kikuta A."/>
            <person name="Kobayashi H."/>
            <person name="Kobayashi N."/>
            <person name="Machita K."/>
            <person name="Maehara T."/>
            <person name="Masukawa M."/>
            <person name="Mizubayashi T."/>
            <person name="Mukai Y."/>
            <person name="Nagasaki H."/>
            <person name="Nagata Y."/>
            <person name="Naito S."/>
            <person name="Nakashima M."/>
            <person name="Nakama Y."/>
            <person name="Nakamichi Y."/>
            <person name="Nakamura M."/>
            <person name="Meguro A."/>
            <person name="Negishi M."/>
            <person name="Ohta I."/>
            <person name="Ohta T."/>
            <person name="Okamoto M."/>
            <person name="Ono N."/>
            <person name="Saji S."/>
            <person name="Sakaguchi M."/>
            <person name="Sakai K."/>
            <person name="Shibata M."/>
            <person name="Shimokawa T."/>
            <person name="Song J."/>
            <person name="Takazaki Y."/>
            <person name="Terasawa K."/>
            <person name="Tsugane M."/>
            <person name="Tsuji K."/>
            <person name="Ueda S."/>
            <person name="Waki K."/>
            <person name="Yamagata H."/>
            <person name="Yamamoto M."/>
            <person name="Yamamoto S."/>
            <person name="Yamane H."/>
            <person name="Yoshiki S."/>
            <person name="Yoshihara R."/>
            <person name="Yukawa K."/>
            <person name="Zhong H."/>
            <person name="Yano M."/>
            <person name="Yuan Q."/>
            <person name="Ouyang S."/>
            <person name="Liu J."/>
            <person name="Jones K.M."/>
            <person name="Gansberger K."/>
            <person name="Moffat K."/>
            <person name="Hill J."/>
            <person name="Bera J."/>
            <person name="Fadrosh D."/>
            <person name="Jin S."/>
            <person name="Johri S."/>
            <person name="Kim M."/>
            <person name="Overton L."/>
            <person name="Reardon M."/>
            <person name="Tsitrin T."/>
            <person name="Vuong H."/>
            <person name="Weaver B."/>
            <person name="Ciecko A."/>
            <person name="Tallon L."/>
            <person name="Jackson J."/>
            <person name="Pai G."/>
            <person name="Aken S.V."/>
            <person name="Utterback T."/>
            <person name="Reidmuller S."/>
            <person name="Feldblyum T."/>
            <person name="Hsiao J."/>
            <person name="Zismann V."/>
            <person name="Iobst S."/>
            <person name="de Vazeille A.R."/>
            <person name="Buell C.R."/>
            <person name="Ying K."/>
            <person name="Li Y."/>
            <person name="Lu T."/>
            <person name="Huang Y."/>
            <person name="Zhao Q."/>
            <person name="Feng Q."/>
            <person name="Zhang L."/>
            <person name="Zhu J."/>
            <person name="Weng Q."/>
            <person name="Mu J."/>
            <person name="Lu Y."/>
            <person name="Fan D."/>
            <person name="Liu Y."/>
            <person name="Guan J."/>
            <person name="Zhang Y."/>
            <person name="Yu S."/>
            <person name="Liu X."/>
            <person name="Zhang Y."/>
            <person name="Hong G."/>
            <person name="Han B."/>
            <person name="Choisne N."/>
            <person name="Demange N."/>
            <person name="Orjeda G."/>
            <person name="Samain S."/>
            <person name="Cattolico L."/>
            <person name="Pelletier E."/>
            <person name="Couloux A."/>
            <person name="Segurens B."/>
            <person name="Wincker P."/>
            <person name="D'Hont A."/>
            <person name="Scarpelli C."/>
            <person name="Weissenbach J."/>
            <person name="Salanoubat M."/>
            <person name="Quetier F."/>
            <person name="Yu Y."/>
            <person name="Kim H.R."/>
            <person name="Rambo T."/>
            <person name="Currie J."/>
            <person name="Collura K."/>
            <person name="Luo M."/>
            <person name="Yang T."/>
            <person name="Ammiraju J.S.S."/>
            <person name="Engler F."/>
            <person name="Soderlund C."/>
            <person name="Wing R.A."/>
            <person name="Palmer L.E."/>
            <person name="de la Bastide M."/>
            <person name="Spiegel L."/>
            <person name="Nascimento L."/>
            <person name="Zutavern T."/>
            <person name="O'Shaughnessy A."/>
            <person name="Dike S."/>
            <person name="Dedhia N."/>
            <person name="Preston R."/>
            <person name="Balija V."/>
            <person name="McCombie W.R."/>
            <person name="Chow T."/>
            <person name="Chen H."/>
            <person name="Chung M."/>
            <person name="Chen C."/>
            <person name="Shaw J."/>
            <person name="Wu H."/>
            <person name="Hsiao K."/>
            <person name="Chao Y."/>
            <person name="Chu M."/>
            <person name="Cheng C."/>
            <person name="Hour A."/>
            <person name="Lee P."/>
            <person name="Lin S."/>
            <person name="Lin Y."/>
            <person name="Liou J."/>
            <person name="Liu S."/>
            <person name="Hsing Y."/>
            <person name="Raghuvanshi S."/>
            <person name="Mohanty A."/>
            <person name="Bharti A.K."/>
            <person name="Gaur A."/>
            <person name="Gupta V."/>
            <person name="Kumar D."/>
            <person name="Ravi V."/>
            <person name="Vij S."/>
            <person name="Kapur A."/>
            <person name="Khurana P."/>
            <person name="Khurana P."/>
            <person name="Khurana J.P."/>
            <person name="Tyagi A.K."/>
            <person name="Gaikwad K."/>
            <person name="Singh A."/>
            <person name="Dalal V."/>
            <person name="Srivastava S."/>
            <person name="Dixit A."/>
            <person name="Pal A.K."/>
            <person name="Ghazi I.A."/>
            <person name="Yadav M."/>
            <person name="Pandit A."/>
            <person name="Bhargava A."/>
            <person name="Sureshbabu K."/>
            <person name="Batra K."/>
            <person name="Sharma T.R."/>
            <person name="Mohapatra T."/>
            <person name="Singh N.K."/>
            <person name="Messing J."/>
            <person name="Nelson A.B."/>
            <person name="Fuks G."/>
            <person name="Kavchok S."/>
            <person name="Keizer G."/>
            <person name="Linton E."/>
            <person name="Llaca V."/>
            <person name="Song R."/>
            <person name="Tanyolac B."/>
            <person name="Young S."/>
            <person name="Ho-Il K."/>
            <person name="Hahn J.H."/>
            <person name="Sangsakoo G."/>
            <person name="Vanavichit A."/>
            <person name="de Mattos Luiz.A.T."/>
            <person name="Zimmer P.D."/>
            <person name="Malone G."/>
            <person name="Dellagostin O."/>
            <person name="de Oliveira A.C."/>
            <person name="Bevan M."/>
            <person name="Bancroft I."/>
            <person name="Minx P."/>
            <person name="Cordum H."/>
            <person name="Wilson R."/>
            <person name="Cheng Z."/>
            <person name="Jin W."/>
            <person name="Jiang J."/>
            <person name="Leong S.A."/>
            <person name="Iwama H."/>
            <person name="Gojobori T."/>
            <person name="Itoh T."/>
            <person name="Niimura Y."/>
            <person name="Fujii Y."/>
            <person name="Habara T."/>
            <person name="Sakai H."/>
            <person name="Sato Y."/>
            <person name="Wilson G."/>
            <person name="Kumar K."/>
            <person name="McCouch S."/>
            <person name="Juretic N."/>
            <person name="Hoen D."/>
            <person name="Wright S."/>
            <person name="Bruskiewich R."/>
            <person name="Bureau T."/>
            <person name="Miyao A."/>
            <person name="Hirochika H."/>
            <person name="Nishikawa T."/>
            <person name="Kadowaki K."/>
            <person name="Sugiura M."/>
            <person name="Burr B."/>
            <person name="Sasaki T."/>
        </authorList>
    </citation>
    <scope>NUCLEOTIDE SEQUENCE [LARGE SCALE GENOMIC DNA]</scope>
    <source>
        <strain evidence="3">cv. Nipponbare</strain>
    </source>
</reference>
<dbReference type="PANTHER" id="PTHR12931">
    <property type="entry name" value="UBIQUITIN THIOLESTERASE PROTEIN OTUB"/>
    <property type="match status" value="1"/>
</dbReference>
<proteinExistence type="predicted"/>
<dbReference type="Proteomes" id="UP000000763">
    <property type="component" value="Chromosome 2"/>
</dbReference>
<evidence type="ECO:0000256" key="1">
    <source>
        <dbReference type="SAM" id="MobiDB-lite"/>
    </source>
</evidence>
<feature type="compositionally biased region" description="Pro residues" evidence="1">
    <location>
        <begin position="47"/>
        <end position="57"/>
    </location>
</feature>
<name>Q67IY3_ORYSJ</name>
<feature type="region of interest" description="Disordered" evidence="1">
    <location>
        <begin position="1"/>
        <end position="125"/>
    </location>
</feature>
<dbReference type="AlphaFoldDB" id="Q67IY3"/>
<dbReference type="InterPro" id="IPR042467">
    <property type="entry name" value="Peptidase_C65_otubain_sub2"/>
</dbReference>
<protein>
    <submittedName>
        <fullName evidence="2">Uncharacterized protein</fullName>
    </submittedName>
</protein>
<evidence type="ECO:0000313" key="2">
    <source>
        <dbReference type="EMBL" id="BAD38558.1"/>
    </source>
</evidence>
<reference evidence="3" key="2">
    <citation type="journal article" date="2008" name="Nucleic Acids Res.">
        <title>The rice annotation project database (RAP-DB): 2008 update.</title>
        <authorList>
            <consortium name="The rice annotation project (RAP)"/>
        </authorList>
    </citation>
    <scope>GENOME REANNOTATION</scope>
    <source>
        <strain evidence="3">cv. Nipponbare</strain>
    </source>
</reference>
<dbReference type="InterPro" id="IPR019400">
    <property type="entry name" value="Peptidase_C65_otubain"/>
</dbReference>